<dbReference type="PANTHER" id="PTHR13269:SF6">
    <property type="entry name" value="NUCLEOPORIN NDC1"/>
    <property type="match status" value="1"/>
</dbReference>
<evidence type="ECO:0000256" key="13">
    <source>
        <dbReference type="SAM" id="Phobius"/>
    </source>
</evidence>
<evidence type="ECO:0000256" key="11">
    <source>
        <dbReference type="ARBA" id="ARBA00023136"/>
    </source>
</evidence>
<evidence type="ECO:0000256" key="2">
    <source>
        <dbReference type="ARBA" id="ARBA00004567"/>
    </source>
</evidence>
<feature type="transmembrane region" description="Helical" evidence="13">
    <location>
        <begin position="61"/>
        <end position="80"/>
    </location>
</feature>
<evidence type="ECO:0000256" key="5">
    <source>
        <dbReference type="ARBA" id="ARBA00022692"/>
    </source>
</evidence>
<comment type="subcellular location">
    <subcellularLocation>
        <location evidence="1">Nucleus membrane</location>
        <topology evidence="1">Multi-pass membrane protein</topology>
    </subcellularLocation>
    <subcellularLocation>
        <location evidence="2">Nucleus</location>
        <location evidence="2">Nuclear pore complex</location>
    </subcellularLocation>
</comment>
<dbReference type="GO" id="GO:0106166">
    <property type="term" value="F:spindle pole body-nuclear membrane anchor activity"/>
    <property type="evidence" value="ECO:0007669"/>
    <property type="project" value="TreeGrafter"/>
</dbReference>
<dbReference type="Pfam" id="PF09531">
    <property type="entry name" value="Ndc1_Nup"/>
    <property type="match status" value="1"/>
</dbReference>
<dbReference type="GO" id="GO:0005816">
    <property type="term" value="C:spindle pole body"/>
    <property type="evidence" value="ECO:0007669"/>
    <property type="project" value="TreeGrafter"/>
</dbReference>
<dbReference type="GO" id="GO:0031965">
    <property type="term" value="C:nuclear membrane"/>
    <property type="evidence" value="ECO:0007669"/>
    <property type="project" value="UniProtKB-SubCell"/>
</dbReference>
<comment type="similarity">
    <text evidence="3">Belongs to the NDC1 family.</text>
</comment>
<evidence type="ECO:0000256" key="9">
    <source>
        <dbReference type="ARBA" id="ARBA00023010"/>
    </source>
</evidence>
<dbReference type="AlphaFoldDB" id="A0A2J6RZT7"/>
<dbReference type="OrthoDB" id="67850at2759"/>
<keyword evidence="4" id="KW-0813">Transport</keyword>
<gene>
    <name evidence="14" type="ORF">L207DRAFT_552430</name>
</gene>
<keyword evidence="15" id="KW-1185">Reference proteome</keyword>
<dbReference type="GO" id="GO:0051028">
    <property type="term" value="P:mRNA transport"/>
    <property type="evidence" value="ECO:0007669"/>
    <property type="project" value="UniProtKB-KW"/>
</dbReference>
<dbReference type="GO" id="GO:0070631">
    <property type="term" value="P:spindle pole body localization"/>
    <property type="evidence" value="ECO:0007669"/>
    <property type="project" value="TreeGrafter"/>
</dbReference>
<organism evidence="14 15">
    <name type="scientific">Hyaloscypha variabilis (strain UAMH 11265 / GT02V1 / F)</name>
    <name type="common">Meliniomyces variabilis</name>
    <dbReference type="NCBI Taxonomy" id="1149755"/>
    <lineage>
        <taxon>Eukaryota</taxon>
        <taxon>Fungi</taxon>
        <taxon>Dikarya</taxon>
        <taxon>Ascomycota</taxon>
        <taxon>Pezizomycotina</taxon>
        <taxon>Leotiomycetes</taxon>
        <taxon>Helotiales</taxon>
        <taxon>Hyaloscyphaceae</taxon>
        <taxon>Hyaloscypha</taxon>
        <taxon>Hyaloscypha variabilis</taxon>
    </lineage>
</organism>
<evidence type="ECO:0000256" key="3">
    <source>
        <dbReference type="ARBA" id="ARBA00005760"/>
    </source>
</evidence>
<dbReference type="InterPro" id="IPR019049">
    <property type="entry name" value="Nucleoporin_prot_Ndc1/Nup"/>
</dbReference>
<keyword evidence="7" id="KW-0653">Protein transport</keyword>
<evidence type="ECO:0000256" key="6">
    <source>
        <dbReference type="ARBA" id="ARBA00022816"/>
    </source>
</evidence>
<evidence type="ECO:0000256" key="12">
    <source>
        <dbReference type="ARBA" id="ARBA00023242"/>
    </source>
</evidence>
<keyword evidence="6" id="KW-0509">mRNA transport</keyword>
<dbReference type="GO" id="GO:0070762">
    <property type="term" value="C:nuclear pore transmembrane ring"/>
    <property type="evidence" value="ECO:0007669"/>
    <property type="project" value="TreeGrafter"/>
</dbReference>
<keyword evidence="11 13" id="KW-0472">Membrane</keyword>
<dbReference type="GO" id="GO:0006999">
    <property type="term" value="P:nuclear pore organization"/>
    <property type="evidence" value="ECO:0007669"/>
    <property type="project" value="TreeGrafter"/>
</dbReference>
<keyword evidence="10" id="KW-0906">Nuclear pore complex</keyword>
<dbReference type="PANTHER" id="PTHR13269">
    <property type="entry name" value="NUCLEOPORIN NDC1"/>
    <property type="match status" value="1"/>
</dbReference>
<proteinExistence type="inferred from homology"/>
<dbReference type="EMBL" id="KZ613941">
    <property type="protein sequence ID" value="PMD44027.1"/>
    <property type="molecule type" value="Genomic_DNA"/>
</dbReference>
<feature type="transmembrane region" description="Helical" evidence="13">
    <location>
        <begin position="148"/>
        <end position="168"/>
    </location>
</feature>
<evidence type="ECO:0008006" key="16">
    <source>
        <dbReference type="Google" id="ProtNLM"/>
    </source>
</evidence>
<protein>
    <recommendedName>
        <fullName evidence="16">Nuclear envelope protein</fullName>
    </recommendedName>
</protein>
<evidence type="ECO:0000256" key="8">
    <source>
        <dbReference type="ARBA" id="ARBA00022989"/>
    </source>
</evidence>
<dbReference type="Proteomes" id="UP000235786">
    <property type="component" value="Unassembled WGS sequence"/>
</dbReference>
<reference evidence="14 15" key="1">
    <citation type="submission" date="2016-04" db="EMBL/GenBank/DDBJ databases">
        <title>A degradative enzymes factory behind the ericoid mycorrhizal symbiosis.</title>
        <authorList>
            <consortium name="DOE Joint Genome Institute"/>
            <person name="Martino E."/>
            <person name="Morin E."/>
            <person name="Grelet G."/>
            <person name="Kuo A."/>
            <person name="Kohler A."/>
            <person name="Daghino S."/>
            <person name="Barry K."/>
            <person name="Choi C."/>
            <person name="Cichocki N."/>
            <person name="Clum A."/>
            <person name="Copeland A."/>
            <person name="Hainaut M."/>
            <person name="Haridas S."/>
            <person name="Labutti K."/>
            <person name="Lindquist E."/>
            <person name="Lipzen A."/>
            <person name="Khouja H.-R."/>
            <person name="Murat C."/>
            <person name="Ohm R."/>
            <person name="Olson A."/>
            <person name="Spatafora J."/>
            <person name="Veneault-Fourrey C."/>
            <person name="Henrissat B."/>
            <person name="Grigoriev I."/>
            <person name="Martin F."/>
            <person name="Perotto S."/>
        </authorList>
    </citation>
    <scope>NUCLEOTIDE SEQUENCE [LARGE SCALE GENOMIC DNA]</scope>
    <source>
        <strain evidence="14 15">F</strain>
    </source>
</reference>
<feature type="transmembrane region" description="Helical" evidence="13">
    <location>
        <begin position="101"/>
        <end position="121"/>
    </location>
</feature>
<keyword evidence="5 13" id="KW-0812">Transmembrane</keyword>
<keyword evidence="12" id="KW-0539">Nucleus</keyword>
<keyword evidence="9" id="KW-0811">Translocation</keyword>
<feature type="transmembrane region" description="Helical" evidence="13">
    <location>
        <begin position="267"/>
        <end position="286"/>
    </location>
</feature>
<evidence type="ECO:0000313" key="15">
    <source>
        <dbReference type="Proteomes" id="UP000235786"/>
    </source>
</evidence>
<evidence type="ECO:0000256" key="7">
    <source>
        <dbReference type="ARBA" id="ARBA00022927"/>
    </source>
</evidence>
<keyword evidence="8 13" id="KW-1133">Transmembrane helix</keyword>
<evidence type="ECO:0000313" key="14">
    <source>
        <dbReference type="EMBL" id="PMD44027.1"/>
    </source>
</evidence>
<dbReference type="GO" id="GO:0015031">
    <property type="term" value="P:protein transport"/>
    <property type="evidence" value="ECO:0007669"/>
    <property type="project" value="UniProtKB-KW"/>
</dbReference>
<evidence type="ECO:0000256" key="4">
    <source>
        <dbReference type="ARBA" id="ARBA00022448"/>
    </source>
</evidence>
<evidence type="ECO:0000256" key="1">
    <source>
        <dbReference type="ARBA" id="ARBA00004232"/>
    </source>
</evidence>
<accession>A0A2J6RZT7</accession>
<sequence>MAPTPRIRPYKDFLTPALHRRFATATVILLGLCYAESVVIGEWNSFIWSWLPFGRAGIRTGLLFIPAFMIFVLRVAQLHVGIRTSYSAWYTFRSYALKWEVVQTVGWYFLSAYLFSEIYIWSASKDADLNRIKLIPKTDRTALNERPIYLTSFLFFVALAQAGFHLFYDYDRLDMPVTKTGLQVSKDQKSPLVVLPTQKLKEKFPHLVITSLKRATAIATLSPLIYSIDFGIYPYSVRRFAWSFTRGWAKVFWTLPKSNSLPSIRPFHWSVLSHTVFAGFLLTLLWELANAAFTTYVAQEPLKNERPITYESRDPNGSLLTGLRGKKLQTRAFAFWELVYIAERFEGRRKAIFEDIDRKGGSTWSQILGICLEVITNIDSRIAEDQAPRVVPAKAVASQNSDAKSSLPRLGQPLKDGLNRPGDIFSQPPKSGSMGVHIEAVGKFAKDHGQSPPSSLSPRTRKILDKAEGVILTKEQKEALATQGLVGLFRDWIGWFLQTSAGKPFRQEYRRKLAAVVLGQPYGDVGVIVDAIDALTRFAVCSLKEDKYGNVQRDVKLIIRTFTNTVMKLDSFKKSVGVHWTDVEKKQESPETDTILAALKSGLNELVEAFGDYSDDLRLSQSEMRLAREAATPAPARPEMEQKK</sequence>
<evidence type="ECO:0000256" key="10">
    <source>
        <dbReference type="ARBA" id="ARBA00023132"/>
    </source>
</evidence>
<name>A0A2J6RZT7_HYAVF</name>
<dbReference type="STRING" id="1149755.A0A2J6RZT7"/>